<comment type="caution">
    <text evidence="2">The sequence shown here is derived from an EMBL/GenBank/DDBJ whole genome shotgun (WGS) entry which is preliminary data.</text>
</comment>
<dbReference type="RefSeq" id="WP_059655123.1">
    <property type="nucleotide sequence ID" value="NZ_LOXJ01000031.1"/>
</dbReference>
<evidence type="ECO:0000313" key="3">
    <source>
        <dbReference type="Proteomes" id="UP000060630"/>
    </source>
</evidence>
<dbReference type="EMBL" id="LPHD01000214">
    <property type="protein sequence ID" value="KWA70500.1"/>
    <property type="molecule type" value="Genomic_DNA"/>
</dbReference>
<evidence type="ECO:0000256" key="1">
    <source>
        <dbReference type="SAM" id="MobiDB-lite"/>
    </source>
</evidence>
<reference evidence="2 3" key="1">
    <citation type="submission" date="2015-11" db="EMBL/GenBank/DDBJ databases">
        <title>Expanding the genomic diversity of Burkholderia species for the development of highly accurate diagnostics.</title>
        <authorList>
            <person name="Sahl J."/>
            <person name="Keim P."/>
            <person name="Wagner D."/>
        </authorList>
    </citation>
    <scope>NUCLEOTIDE SEQUENCE [LARGE SCALE GENOMIC DNA]</scope>
    <source>
        <strain evidence="2 3">MSMB2087WGS</strain>
    </source>
</reference>
<organism evidence="2 3">
    <name type="scientific">Burkholderia ubonensis</name>
    <dbReference type="NCBI Taxonomy" id="101571"/>
    <lineage>
        <taxon>Bacteria</taxon>
        <taxon>Pseudomonadati</taxon>
        <taxon>Pseudomonadota</taxon>
        <taxon>Betaproteobacteria</taxon>
        <taxon>Burkholderiales</taxon>
        <taxon>Burkholderiaceae</taxon>
        <taxon>Burkholderia</taxon>
        <taxon>Burkholderia cepacia complex</taxon>
    </lineage>
</organism>
<evidence type="ECO:0000313" key="2">
    <source>
        <dbReference type="EMBL" id="KWA70500.1"/>
    </source>
</evidence>
<proteinExistence type="predicted"/>
<accession>A0A103PW65</accession>
<protein>
    <submittedName>
        <fullName evidence="2">Uncharacterized protein</fullName>
    </submittedName>
</protein>
<name>A0A103PW65_9BURK</name>
<dbReference type="AlphaFoldDB" id="A0A103PW65"/>
<sequence length="214" mass="24670">MATTVDRETYQRLLDTHGRRVANRAAAESTRPEDRELGWFYECYSSEAALPENERCRTGMIREFDPLGFVQLYADHPCDERSPVYRLTNGLSAQWFEWLVSIHRVLGIWAIRFISLSLLLHDRGESIEAIESIARDEGELVAEDGARFCAWYAGWRGWVAFADGLTEFEIAALRLTFEWLRGIHHEHPRHPEPGSQEAEMMCPSELPETDQEAK</sequence>
<dbReference type="Proteomes" id="UP000060630">
    <property type="component" value="Unassembled WGS sequence"/>
</dbReference>
<feature type="region of interest" description="Disordered" evidence="1">
    <location>
        <begin position="187"/>
        <end position="214"/>
    </location>
</feature>
<gene>
    <name evidence="2" type="ORF">WL29_08195</name>
</gene>